<keyword evidence="9" id="KW-1185">Reference proteome</keyword>
<evidence type="ECO:0000259" key="7">
    <source>
        <dbReference type="PROSITE" id="PS50950"/>
    </source>
</evidence>
<sequence>MGRCVVCKSSTAQMKGITFHSFPRDTGRRQQWLANIRNHLDNIVSDETSESPDDIWTQDDEIIDTWKVCSRHFEESCFADSLMKRRLNMTSKTFLSLDAIPTLFMEDELSKPVTKLYVEQNLRPLKPKEPGQEHSGVSSQEKASADTEDVPVNQATSYTNDWSQGRPSFRQFKAINLKQIGKRKRSEDTADLPAESLTPVYMSSQQNRWKGACNTLELTDDQMAKFLLDRQDNI</sequence>
<dbReference type="SMART" id="SM00980">
    <property type="entry name" value="THAP"/>
    <property type="match status" value="1"/>
</dbReference>
<evidence type="ECO:0000256" key="1">
    <source>
        <dbReference type="ARBA" id="ARBA00022723"/>
    </source>
</evidence>
<accession>A0A8K0EWV9</accession>
<dbReference type="Pfam" id="PF05485">
    <property type="entry name" value="THAP"/>
    <property type="match status" value="1"/>
</dbReference>
<dbReference type="SUPFAM" id="SSF57716">
    <property type="entry name" value="Glucocorticoid receptor-like (DNA-binding domain)"/>
    <property type="match status" value="1"/>
</dbReference>
<feature type="domain" description="THAP-type" evidence="7">
    <location>
        <begin position="1"/>
        <end position="104"/>
    </location>
</feature>
<evidence type="ECO:0000256" key="4">
    <source>
        <dbReference type="ARBA" id="ARBA00023125"/>
    </source>
</evidence>
<dbReference type="Proteomes" id="UP000838412">
    <property type="component" value="Chromosome 7"/>
</dbReference>
<dbReference type="AlphaFoldDB" id="A0A8K0EWV9"/>
<evidence type="ECO:0000313" key="9">
    <source>
        <dbReference type="Proteomes" id="UP000838412"/>
    </source>
</evidence>
<evidence type="ECO:0000256" key="3">
    <source>
        <dbReference type="ARBA" id="ARBA00022833"/>
    </source>
</evidence>
<keyword evidence="1" id="KW-0479">Metal-binding</keyword>
<protein>
    <submittedName>
        <fullName evidence="8">Hypp4182 protein</fullName>
    </submittedName>
</protein>
<dbReference type="EMBL" id="OV696692">
    <property type="protein sequence ID" value="CAH1269448.1"/>
    <property type="molecule type" value="Genomic_DNA"/>
</dbReference>
<feature type="region of interest" description="Disordered" evidence="6">
    <location>
        <begin position="122"/>
        <end position="149"/>
    </location>
</feature>
<dbReference type="PANTHER" id="PTHR46600">
    <property type="entry name" value="THAP DOMAIN-CONTAINING"/>
    <property type="match status" value="1"/>
</dbReference>
<dbReference type="InterPro" id="IPR026516">
    <property type="entry name" value="THAP1/10"/>
</dbReference>
<dbReference type="InterPro" id="IPR006612">
    <property type="entry name" value="THAP_Znf"/>
</dbReference>
<reference evidence="8" key="1">
    <citation type="submission" date="2022-01" db="EMBL/GenBank/DDBJ databases">
        <authorList>
            <person name="Braso-Vives M."/>
        </authorList>
    </citation>
    <scope>NUCLEOTIDE SEQUENCE</scope>
</reference>
<organism evidence="8 9">
    <name type="scientific">Branchiostoma lanceolatum</name>
    <name type="common">Common lancelet</name>
    <name type="synonym">Amphioxus lanceolatum</name>
    <dbReference type="NCBI Taxonomy" id="7740"/>
    <lineage>
        <taxon>Eukaryota</taxon>
        <taxon>Metazoa</taxon>
        <taxon>Chordata</taxon>
        <taxon>Cephalochordata</taxon>
        <taxon>Leptocardii</taxon>
        <taxon>Amphioxiformes</taxon>
        <taxon>Branchiostomatidae</taxon>
        <taxon>Branchiostoma</taxon>
    </lineage>
</organism>
<dbReference type="PANTHER" id="PTHR46600:SF11">
    <property type="entry name" value="THAP DOMAIN-CONTAINING PROTEIN 10"/>
    <property type="match status" value="1"/>
</dbReference>
<gene>
    <name evidence="8" type="primary">Hypp4182</name>
    <name evidence="8" type="ORF">BLAG_LOCUS22094</name>
</gene>
<evidence type="ECO:0000256" key="2">
    <source>
        <dbReference type="ARBA" id="ARBA00022771"/>
    </source>
</evidence>
<dbReference type="GO" id="GO:0043565">
    <property type="term" value="F:sequence-specific DNA binding"/>
    <property type="evidence" value="ECO:0007669"/>
    <property type="project" value="InterPro"/>
</dbReference>
<dbReference type="PROSITE" id="PS50950">
    <property type="entry name" value="ZF_THAP"/>
    <property type="match status" value="1"/>
</dbReference>
<keyword evidence="3" id="KW-0862">Zinc</keyword>
<name>A0A8K0EWV9_BRALA</name>
<evidence type="ECO:0000313" key="8">
    <source>
        <dbReference type="EMBL" id="CAH1269448.1"/>
    </source>
</evidence>
<dbReference type="SMART" id="SM00692">
    <property type="entry name" value="DM3"/>
    <property type="match status" value="1"/>
</dbReference>
<keyword evidence="2 5" id="KW-0863">Zinc-finger</keyword>
<dbReference type="GO" id="GO:0008270">
    <property type="term" value="F:zinc ion binding"/>
    <property type="evidence" value="ECO:0007669"/>
    <property type="project" value="UniProtKB-KW"/>
</dbReference>
<dbReference type="OrthoDB" id="6496718at2759"/>
<proteinExistence type="predicted"/>
<keyword evidence="4 5" id="KW-0238">DNA-binding</keyword>
<evidence type="ECO:0000256" key="5">
    <source>
        <dbReference type="PROSITE-ProRule" id="PRU00309"/>
    </source>
</evidence>
<evidence type="ECO:0000256" key="6">
    <source>
        <dbReference type="SAM" id="MobiDB-lite"/>
    </source>
</evidence>